<name>A0ABQ8E1L0_BRANA</name>
<feature type="compositionally biased region" description="Basic and acidic residues" evidence="2">
    <location>
        <begin position="27"/>
        <end position="39"/>
    </location>
</feature>
<feature type="compositionally biased region" description="Low complexity" evidence="2">
    <location>
        <begin position="558"/>
        <end position="570"/>
    </location>
</feature>
<proteinExistence type="predicted"/>
<dbReference type="CDD" id="cd00159">
    <property type="entry name" value="RhoGAP"/>
    <property type="match status" value="1"/>
</dbReference>
<dbReference type="Gene3D" id="2.30.29.30">
    <property type="entry name" value="Pleckstrin-homology domain (PH domain)/Phosphotyrosine-binding domain (PTB)"/>
    <property type="match status" value="1"/>
</dbReference>
<keyword evidence="1" id="KW-0343">GTPase activation</keyword>
<feature type="compositionally biased region" description="Acidic residues" evidence="2">
    <location>
        <begin position="524"/>
        <end position="534"/>
    </location>
</feature>
<dbReference type="Proteomes" id="UP000824890">
    <property type="component" value="Unassembled WGS sequence"/>
</dbReference>
<comment type="caution">
    <text evidence="5">The sequence shown here is derived from an EMBL/GenBank/DDBJ whole genome shotgun (WGS) entry which is preliminary data.</text>
</comment>
<evidence type="ECO:0000259" key="3">
    <source>
        <dbReference type="PROSITE" id="PS50003"/>
    </source>
</evidence>
<dbReference type="EMBL" id="JAGKQM010000003">
    <property type="protein sequence ID" value="KAH0935505.1"/>
    <property type="molecule type" value="Genomic_DNA"/>
</dbReference>
<evidence type="ECO:0000256" key="2">
    <source>
        <dbReference type="SAM" id="MobiDB-lite"/>
    </source>
</evidence>
<feature type="compositionally biased region" description="Basic and acidic residues" evidence="2">
    <location>
        <begin position="796"/>
        <end position="818"/>
    </location>
</feature>
<dbReference type="PROSITE" id="PS50238">
    <property type="entry name" value="RHOGAP"/>
    <property type="match status" value="1"/>
</dbReference>
<evidence type="ECO:0000256" key="1">
    <source>
        <dbReference type="ARBA" id="ARBA00022468"/>
    </source>
</evidence>
<feature type="compositionally biased region" description="Polar residues" evidence="2">
    <location>
        <begin position="963"/>
        <end position="974"/>
    </location>
</feature>
<organism evidence="5 6">
    <name type="scientific">Brassica napus</name>
    <name type="common">Rape</name>
    <dbReference type="NCBI Taxonomy" id="3708"/>
    <lineage>
        <taxon>Eukaryota</taxon>
        <taxon>Viridiplantae</taxon>
        <taxon>Streptophyta</taxon>
        <taxon>Embryophyta</taxon>
        <taxon>Tracheophyta</taxon>
        <taxon>Spermatophyta</taxon>
        <taxon>Magnoliopsida</taxon>
        <taxon>eudicotyledons</taxon>
        <taxon>Gunneridae</taxon>
        <taxon>Pentapetalae</taxon>
        <taxon>rosids</taxon>
        <taxon>malvids</taxon>
        <taxon>Brassicales</taxon>
        <taxon>Brassicaceae</taxon>
        <taxon>Brassiceae</taxon>
        <taxon>Brassica</taxon>
    </lineage>
</organism>
<protein>
    <recommendedName>
        <fullName evidence="7">Rho GTPase activation protein</fullName>
    </recommendedName>
</protein>
<feature type="compositionally biased region" description="Low complexity" evidence="2">
    <location>
        <begin position="8"/>
        <end position="21"/>
    </location>
</feature>
<keyword evidence="6" id="KW-1185">Reference proteome</keyword>
<dbReference type="InterPro" id="IPR052799">
    <property type="entry name" value="Rho_GAP_Regulators"/>
</dbReference>
<feature type="region of interest" description="Disordered" evidence="2">
    <location>
        <begin position="781"/>
        <end position="974"/>
    </location>
</feature>
<feature type="compositionally biased region" description="Basic and acidic residues" evidence="2">
    <location>
        <begin position="833"/>
        <end position="845"/>
    </location>
</feature>
<accession>A0ABQ8E1L0</accession>
<dbReference type="InterPro" id="IPR008936">
    <property type="entry name" value="Rho_GTPase_activation_prot"/>
</dbReference>
<feature type="region of interest" description="Disordered" evidence="2">
    <location>
        <begin position="1"/>
        <end position="44"/>
    </location>
</feature>
<evidence type="ECO:0000313" key="6">
    <source>
        <dbReference type="Proteomes" id="UP000824890"/>
    </source>
</evidence>
<dbReference type="Pfam" id="PF14389">
    <property type="entry name" value="Lzipper-MIP1"/>
    <property type="match status" value="1"/>
</dbReference>
<evidence type="ECO:0000259" key="4">
    <source>
        <dbReference type="PROSITE" id="PS50238"/>
    </source>
</evidence>
<dbReference type="Gene3D" id="1.10.555.10">
    <property type="entry name" value="Rho GTPase activation protein"/>
    <property type="match status" value="1"/>
</dbReference>
<dbReference type="InterPro" id="IPR001849">
    <property type="entry name" value="PH_domain"/>
</dbReference>
<sequence>MANRNGESSSSQPPQFQPQQQNANEQDPEHHSGNADPRSRGGNTVFKSGPLYISSKGLVTSEDTEILSSYSLSFFVCVWVIHAVLTVEAIISSPSVSFSNLCYFDCLQKQEFRSSFLEGLGWTSWKKRWFILTRTSLVFFRSDPSAVQQRGGEVNLTLGGIDLNSSGSVVVKADKKLLTVLFPDGRDGRAFTLKADTMEDLHEWKAALEHALTQAPSASHVMGQNGIFRNDQSDAPAGVDEHRDEAPARPTVLGRPVLLALEDVDGTPSFLEKALRFVEDHGVNTEGILRQAADVDDVEHRIREYEQGKNEFSPTEDAHVIADCLKVPTTSHYNADIFSESCLPLQCLHLAATPFWKLAVLSVEIESMLCVKQYVNHSLNQIDAYYKGMTESNKNFLIPLARILMMMQLVASNKNVNRMNTNAVAACMAPLLLRPLLAGDCNIENDFDVGGDGSMQLLQAAAAANHAQAIVITLLEEYDSIFGEGSLSAGLYSDSEESGSETEEGTDDGDYDDEDYDGTQGSDDYTDEEEGFENESDRSYSESEASAETPHDHKARPSIQITEITSSESTPKGSTQPKVPKKLLSSSKRSSLPRHEHARKDENVLVKGSDSAQVKAVLGVSKAEDKNSSTTLSSAPGGSKRLWGRAHGRKNLSMESIDFTLEVDEDDADIERLESTKSELQNRIADEVKNNAVLQASLERRKKALYVRRQALENDVERLQEQLQQEIDRKSALESGLNMSKGNQTIPETTDEKLKKDLQEVAQAEADIVNLEHKVDDLENRLGQQDVKGSGSPHGGSRESRRSPEHNAKMKEKQKDTEAASGNVLQDGQGSARENEIEKIQDPRSKSSQQTSKLAGMSKRSGTKGEGNTTTTTSALSKLTMRLNFLKERRSQIANELSNMDKGKGSGQPSPSSEQNQSVKETERETGSKSNQNQDSESSKLQSPHVLDRGRSDNGGDRGKGGNQPSTTPRTLSR</sequence>
<dbReference type="SUPFAM" id="SSF50729">
    <property type="entry name" value="PH domain-like"/>
    <property type="match status" value="1"/>
</dbReference>
<dbReference type="Pfam" id="PF00620">
    <property type="entry name" value="RhoGAP"/>
    <property type="match status" value="1"/>
</dbReference>
<gene>
    <name evidence="5" type="ORF">HID58_012622</name>
</gene>
<feature type="compositionally biased region" description="Acidic residues" evidence="2">
    <location>
        <begin position="494"/>
        <end position="517"/>
    </location>
</feature>
<dbReference type="PANTHER" id="PTHR46265">
    <property type="entry name" value="RHO GTPASE-ACTIVATING PROTEIN 7"/>
    <property type="match status" value="1"/>
</dbReference>
<dbReference type="SMART" id="SM00324">
    <property type="entry name" value="RhoGAP"/>
    <property type="match status" value="1"/>
</dbReference>
<dbReference type="PROSITE" id="PS50003">
    <property type="entry name" value="PH_DOMAIN"/>
    <property type="match status" value="1"/>
</dbReference>
<feature type="domain" description="PH" evidence="3">
    <location>
        <begin position="110"/>
        <end position="213"/>
    </location>
</feature>
<evidence type="ECO:0000313" key="5">
    <source>
        <dbReference type="EMBL" id="KAH0935505.1"/>
    </source>
</evidence>
<feature type="compositionally biased region" description="Polar residues" evidence="2">
    <location>
        <begin position="737"/>
        <end position="748"/>
    </location>
</feature>
<feature type="region of interest" description="Disordered" evidence="2">
    <location>
        <begin position="489"/>
        <end position="648"/>
    </location>
</feature>
<feature type="domain" description="Rho-GAP" evidence="4">
    <location>
        <begin position="259"/>
        <end position="482"/>
    </location>
</feature>
<dbReference type="InterPro" id="IPR000198">
    <property type="entry name" value="RhoGAP_dom"/>
</dbReference>
<feature type="compositionally biased region" description="Basic and acidic residues" evidence="2">
    <location>
        <begin position="593"/>
        <end position="604"/>
    </location>
</feature>
<feature type="region of interest" description="Disordered" evidence="2">
    <location>
        <begin position="731"/>
        <end position="750"/>
    </location>
</feature>
<dbReference type="SUPFAM" id="SSF48350">
    <property type="entry name" value="GTPase activation domain, GAP"/>
    <property type="match status" value="1"/>
</dbReference>
<dbReference type="InterPro" id="IPR011993">
    <property type="entry name" value="PH-like_dom_sf"/>
</dbReference>
<feature type="compositionally biased region" description="Polar residues" evidence="2">
    <location>
        <begin position="928"/>
        <end position="942"/>
    </location>
</feature>
<feature type="compositionally biased region" description="Basic and acidic residues" evidence="2">
    <location>
        <begin position="946"/>
        <end position="960"/>
    </location>
</feature>
<evidence type="ECO:0008006" key="7">
    <source>
        <dbReference type="Google" id="ProtNLM"/>
    </source>
</evidence>
<reference evidence="5 6" key="1">
    <citation type="submission" date="2021-05" db="EMBL/GenBank/DDBJ databases">
        <title>Genome Assembly of Synthetic Allotetraploid Brassica napus Reveals Homoeologous Exchanges between Subgenomes.</title>
        <authorList>
            <person name="Davis J.T."/>
        </authorList>
    </citation>
    <scope>NUCLEOTIDE SEQUENCE [LARGE SCALE GENOMIC DNA]</scope>
    <source>
        <strain evidence="6">cv. Da-Ae</strain>
        <tissue evidence="5">Seedling</tissue>
    </source>
</reference>
<feature type="compositionally biased region" description="Low complexity" evidence="2">
    <location>
        <begin position="907"/>
        <end position="918"/>
    </location>
</feature>
<dbReference type="Pfam" id="PF00169">
    <property type="entry name" value="PH"/>
    <property type="match status" value="1"/>
</dbReference>
<dbReference type="InterPro" id="IPR025757">
    <property type="entry name" value="MIP1_Leuzipper"/>
</dbReference>
<dbReference type="PANTHER" id="PTHR46265:SF18">
    <property type="entry name" value="RHO-GAP DOMAIN-CONTAINING PROTEIN"/>
    <property type="match status" value="1"/>
</dbReference>
<dbReference type="SMART" id="SM00233">
    <property type="entry name" value="PH"/>
    <property type="match status" value="1"/>
</dbReference>
<dbReference type="CDD" id="cd00821">
    <property type="entry name" value="PH"/>
    <property type="match status" value="1"/>
</dbReference>